<name>A0A0F9CGJ0_9ZZZZ</name>
<sequence>MPDSERLQRLAHLEKDCPDCRGEGFVQWPHSGFSLAHGYERHQCLACKDGKVFVFGDMVRVKCQHKHGTTKTWIIKEQRYVWKCIDCQGLGTVASQALAVWVKAAQGAFKDGPAMVSCYFNEISQRYTRFIWRVGGYAGPDDPDPLTALAMALEKAVGKET</sequence>
<evidence type="ECO:0000313" key="1">
    <source>
        <dbReference type="EMBL" id="KKK95831.1"/>
    </source>
</evidence>
<dbReference type="EMBL" id="LAZR01046737">
    <property type="protein sequence ID" value="KKK95831.1"/>
    <property type="molecule type" value="Genomic_DNA"/>
</dbReference>
<reference evidence="1" key="1">
    <citation type="journal article" date="2015" name="Nature">
        <title>Complex archaea that bridge the gap between prokaryotes and eukaryotes.</title>
        <authorList>
            <person name="Spang A."/>
            <person name="Saw J.H."/>
            <person name="Jorgensen S.L."/>
            <person name="Zaremba-Niedzwiedzka K."/>
            <person name="Martijn J."/>
            <person name="Lind A.E."/>
            <person name="van Eijk R."/>
            <person name="Schleper C."/>
            <person name="Guy L."/>
            <person name="Ettema T.J."/>
        </authorList>
    </citation>
    <scope>NUCLEOTIDE SEQUENCE</scope>
</reference>
<organism evidence="1">
    <name type="scientific">marine sediment metagenome</name>
    <dbReference type="NCBI Taxonomy" id="412755"/>
    <lineage>
        <taxon>unclassified sequences</taxon>
        <taxon>metagenomes</taxon>
        <taxon>ecological metagenomes</taxon>
    </lineage>
</organism>
<protein>
    <submittedName>
        <fullName evidence="1">Uncharacterized protein</fullName>
    </submittedName>
</protein>
<proteinExistence type="predicted"/>
<gene>
    <name evidence="1" type="ORF">LCGC14_2668890</name>
</gene>
<comment type="caution">
    <text evidence="1">The sequence shown here is derived from an EMBL/GenBank/DDBJ whole genome shotgun (WGS) entry which is preliminary data.</text>
</comment>
<dbReference type="AlphaFoldDB" id="A0A0F9CGJ0"/>
<accession>A0A0F9CGJ0</accession>